<evidence type="ECO:0000256" key="1">
    <source>
        <dbReference type="ARBA" id="ARBA00004429"/>
    </source>
</evidence>
<evidence type="ECO:0000256" key="5">
    <source>
        <dbReference type="ARBA" id="ARBA00022989"/>
    </source>
</evidence>
<dbReference type="InterPro" id="IPR020846">
    <property type="entry name" value="MFS_dom"/>
</dbReference>
<dbReference type="Gene3D" id="1.20.1250.20">
    <property type="entry name" value="MFS general substrate transporter like domains"/>
    <property type="match status" value="1"/>
</dbReference>
<keyword evidence="5 7" id="KW-1133">Transmembrane helix</keyword>
<dbReference type="InterPro" id="IPR010290">
    <property type="entry name" value="TM_effector"/>
</dbReference>
<evidence type="ECO:0000313" key="10">
    <source>
        <dbReference type="Proteomes" id="UP000254467"/>
    </source>
</evidence>
<dbReference type="PANTHER" id="PTHR23513:SF9">
    <property type="entry name" value="ENTEROBACTIN EXPORTER ENTS"/>
    <property type="match status" value="1"/>
</dbReference>
<dbReference type="Proteomes" id="UP000254467">
    <property type="component" value="Unassembled WGS sequence"/>
</dbReference>
<feature type="transmembrane region" description="Helical" evidence="7">
    <location>
        <begin position="145"/>
        <end position="167"/>
    </location>
</feature>
<keyword evidence="2" id="KW-0813">Transport</keyword>
<dbReference type="EMBL" id="UFXQ01000001">
    <property type="protein sequence ID" value="STC69342.1"/>
    <property type="molecule type" value="Genomic_DNA"/>
</dbReference>
<reference evidence="9 10" key="1">
    <citation type="submission" date="2018-06" db="EMBL/GenBank/DDBJ databases">
        <authorList>
            <consortium name="Pathogen Informatics"/>
            <person name="Doyle S."/>
        </authorList>
    </citation>
    <scope>NUCLEOTIDE SEQUENCE [LARGE SCALE GENOMIC DNA]</scope>
    <source>
        <strain evidence="9 10">NCTC11862</strain>
    </source>
</reference>
<dbReference type="GO" id="GO:0022857">
    <property type="term" value="F:transmembrane transporter activity"/>
    <property type="evidence" value="ECO:0007669"/>
    <property type="project" value="InterPro"/>
</dbReference>
<dbReference type="SUPFAM" id="SSF103473">
    <property type="entry name" value="MFS general substrate transporter"/>
    <property type="match status" value="1"/>
</dbReference>
<gene>
    <name evidence="9" type="primary">entS</name>
    <name evidence="9" type="ORF">NCTC11862_01127</name>
</gene>
<accession>A0A376CM55</accession>
<feature type="transmembrane region" description="Helical" evidence="7">
    <location>
        <begin position="358"/>
        <end position="378"/>
    </location>
</feature>
<feature type="transmembrane region" description="Helical" evidence="7">
    <location>
        <begin position="384"/>
        <end position="406"/>
    </location>
</feature>
<dbReference type="Pfam" id="PF05977">
    <property type="entry name" value="MFS_3"/>
    <property type="match status" value="1"/>
</dbReference>
<dbReference type="GO" id="GO:0005886">
    <property type="term" value="C:plasma membrane"/>
    <property type="evidence" value="ECO:0007669"/>
    <property type="project" value="UniProtKB-SubCell"/>
</dbReference>
<keyword evidence="4 7" id="KW-0812">Transmembrane</keyword>
<evidence type="ECO:0000256" key="3">
    <source>
        <dbReference type="ARBA" id="ARBA00022475"/>
    </source>
</evidence>
<feature type="transmembrane region" description="Helical" evidence="7">
    <location>
        <begin position="289"/>
        <end position="311"/>
    </location>
</feature>
<evidence type="ECO:0000256" key="6">
    <source>
        <dbReference type="ARBA" id="ARBA00023136"/>
    </source>
</evidence>
<name>A0A376CM55_9CORY</name>
<evidence type="ECO:0000259" key="8">
    <source>
        <dbReference type="PROSITE" id="PS50850"/>
    </source>
</evidence>
<dbReference type="CDD" id="cd06173">
    <property type="entry name" value="MFS_MefA_like"/>
    <property type="match status" value="1"/>
</dbReference>
<dbReference type="RefSeq" id="WP_018582471.1">
    <property type="nucleotide sequence ID" value="NZ_UFXQ01000001.1"/>
</dbReference>
<feature type="transmembrane region" description="Helical" evidence="7">
    <location>
        <begin position="20"/>
        <end position="44"/>
    </location>
</feature>
<dbReference type="PROSITE" id="PS50850">
    <property type="entry name" value="MFS"/>
    <property type="match status" value="1"/>
</dbReference>
<evidence type="ECO:0000256" key="4">
    <source>
        <dbReference type="ARBA" id="ARBA00022692"/>
    </source>
</evidence>
<dbReference type="STRING" id="35756.GCA_001044155_01158"/>
<organism evidence="9 10">
    <name type="scientific">Corynebacterium pilosum</name>
    <dbReference type="NCBI Taxonomy" id="35756"/>
    <lineage>
        <taxon>Bacteria</taxon>
        <taxon>Bacillati</taxon>
        <taxon>Actinomycetota</taxon>
        <taxon>Actinomycetes</taxon>
        <taxon>Mycobacteriales</taxon>
        <taxon>Corynebacteriaceae</taxon>
        <taxon>Corynebacterium</taxon>
    </lineage>
</organism>
<protein>
    <submittedName>
        <fullName evidence="9">Permease of the major facilitator superfamily</fullName>
    </submittedName>
</protein>
<feature type="transmembrane region" description="Helical" evidence="7">
    <location>
        <begin position="217"/>
        <end position="237"/>
    </location>
</feature>
<feature type="transmembrane region" description="Helical" evidence="7">
    <location>
        <begin position="257"/>
        <end position="277"/>
    </location>
</feature>
<feature type="transmembrane region" description="Helical" evidence="7">
    <location>
        <begin position="317"/>
        <end position="337"/>
    </location>
</feature>
<evidence type="ECO:0000313" key="9">
    <source>
        <dbReference type="EMBL" id="STC69342.1"/>
    </source>
</evidence>
<feature type="transmembrane region" description="Helical" evidence="7">
    <location>
        <begin position="80"/>
        <end position="101"/>
    </location>
</feature>
<feature type="domain" description="Major facilitator superfamily (MFS) profile" evidence="8">
    <location>
        <begin position="15"/>
        <end position="410"/>
    </location>
</feature>
<evidence type="ECO:0000256" key="7">
    <source>
        <dbReference type="SAM" id="Phobius"/>
    </source>
</evidence>
<keyword evidence="3" id="KW-1003">Cell membrane</keyword>
<dbReference type="OrthoDB" id="5494559at2"/>
<feature type="transmembrane region" description="Helical" evidence="7">
    <location>
        <begin position="50"/>
        <end position="68"/>
    </location>
</feature>
<keyword evidence="6 7" id="KW-0472">Membrane</keyword>
<dbReference type="InterPro" id="IPR036259">
    <property type="entry name" value="MFS_trans_sf"/>
</dbReference>
<sequence length="416" mass="43609">MREIFADTRPLKVRAYRTLWIANILTQLGAQMTVVAVPAQIYALTESSDYVGLTGLFGLVPLIIFGLYGGAIADAFDKRLVLIASTVGMIAASVAFFVVTVAGNPNVWVLLSIFALQQAFFAVNQPTRTAVFRSILPLDQLAAGASLNMMVMQAGAIIGPLVAGALIPFIGFSWIYFIDVACLVPTLGAVLTLPSLPPTGEQAEAPGLRSIASGLRYLGTKPVLLMAMGLDAVAMVFGMPRALYPEMAGVNFGGSPLMLSLLYSSIAIGAVAGGLFSGWVSRVVEQGKAVVVCIVVWGAAITLAGLFTMVSPPAVTVWAWLVVAMLIIGGAADMFSASLRNAILQQSATPEMQGRTQGVYIIIVVGGPRIADLLHGWAAQFLGAGSVTLIGGVLVILGVGVSVLLVPQFLRYRKPN</sequence>
<evidence type="ECO:0000256" key="2">
    <source>
        <dbReference type="ARBA" id="ARBA00022448"/>
    </source>
</evidence>
<comment type="subcellular location">
    <subcellularLocation>
        <location evidence="1">Cell inner membrane</location>
        <topology evidence="1">Multi-pass membrane protein</topology>
    </subcellularLocation>
</comment>
<keyword evidence="10" id="KW-1185">Reference proteome</keyword>
<dbReference type="PANTHER" id="PTHR23513">
    <property type="entry name" value="INTEGRAL MEMBRANE EFFLUX PROTEIN-RELATED"/>
    <property type="match status" value="1"/>
</dbReference>
<proteinExistence type="predicted"/>
<dbReference type="AlphaFoldDB" id="A0A376CM55"/>